<dbReference type="Proteomes" id="UP000288178">
    <property type="component" value="Unassembled WGS sequence"/>
</dbReference>
<accession>A0A3S2TPP9</accession>
<gene>
    <name evidence="2" type="ORF">ENE75_04440</name>
</gene>
<evidence type="ECO:0000313" key="2">
    <source>
        <dbReference type="EMBL" id="RVT54117.1"/>
    </source>
</evidence>
<dbReference type="InterPro" id="IPR013424">
    <property type="entry name" value="Ice-binding_C"/>
</dbReference>
<keyword evidence="3" id="KW-1185">Reference proteome</keyword>
<dbReference type="RefSeq" id="WP_128195983.1">
    <property type="nucleotide sequence ID" value="NZ_SACT01000001.1"/>
</dbReference>
<feature type="domain" description="Ice-binding protein C-terminal" evidence="1">
    <location>
        <begin position="389"/>
        <end position="411"/>
    </location>
</feature>
<dbReference type="AlphaFoldDB" id="A0A3S2TPP9"/>
<dbReference type="NCBIfam" id="TIGR02595">
    <property type="entry name" value="PEP_CTERM"/>
    <property type="match status" value="1"/>
</dbReference>
<dbReference type="EMBL" id="SACT01000001">
    <property type="protein sequence ID" value="RVT54117.1"/>
    <property type="molecule type" value="Genomic_DNA"/>
</dbReference>
<proteinExistence type="predicted"/>
<evidence type="ECO:0000259" key="1">
    <source>
        <dbReference type="Pfam" id="PF07589"/>
    </source>
</evidence>
<reference evidence="2 3" key="1">
    <citation type="submission" date="2019-01" db="EMBL/GenBank/DDBJ databases">
        <authorList>
            <person name="Chen W.-M."/>
        </authorList>
    </citation>
    <scope>NUCLEOTIDE SEQUENCE [LARGE SCALE GENOMIC DNA]</scope>
    <source>
        <strain evidence="2 3">ICH-3</strain>
    </source>
</reference>
<organism evidence="2 3">
    <name type="scientific">Rubrivivax albus</name>
    <dbReference type="NCBI Taxonomy" id="2499835"/>
    <lineage>
        <taxon>Bacteria</taxon>
        <taxon>Pseudomonadati</taxon>
        <taxon>Pseudomonadota</taxon>
        <taxon>Betaproteobacteria</taxon>
        <taxon>Burkholderiales</taxon>
        <taxon>Sphaerotilaceae</taxon>
        <taxon>Rubrivivax</taxon>
    </lineage>
</organism>
<protein>
    <submittedName>
        <fullName evidence="2">PEP-CTERM sorting domain-containing protein</fullName>
    </submittedName>
</protein>
<sequence length="420" mass="44673">MATAPAAVRSRSRRQAGSVWARLLQAAVLAAGLYGPVVQAQVSVPIALPPGTDTAGLILPSAIVVPPAVGNLVNPLGLMPGFYSLNLGQCLGAAFGNCTGAFMTHAAPIDATGGLPKDPADTMVDWVGATISSAISGDEPAAPRPTDKTMPGWSLFHVQLPNASGAPSPRFQQALSFAKQPGIEMPLAQVFGVDVDEQGWFDITADARSHYFGRSENYDRLSVGWGWSEIIPSAPPIFMAKLDLQAQTLDLGAGPSDVIVWQAFVADDSIGKMGEWRMGLAAVRPDDTSFVYGTTQPLGQASILQLMLQEIRDHVATEEPEFARQAWATFNSLSLMKHDDWEEMARRIAGDLTEVLGGKESQLLTADGALRFPIRSDIAEFILPEPLPPVPEPSTWMTLAAGLASLAWARRRRAAPGATA</sequence>
<dbReference type="Pfam" id="PF07589">
    <property type="entry name" value="PEP-CTERM"/>
    <property type="match status" value="1"/>
</dbReference>
<name>A0A3S2TPP9_9BURK</name>
<comment type="caution">
    <text evidence="2">The sequence shown here is derived from an EMBL/GenBank/DDBJ whole genome shotgun (WGS) entry which is preliminary data.</text>
</comment>
<evidence type="ECO:0000313" key="3">
    <source>
        <dbReference type="Proteomes" id="UP000288178"/>
    </source>
</evidence>